<dbReference type="eggNOG" id="COG3225">
    <property type="taxonomic scope" value="Bacteria"/>
</dbReference>
<organism evidence="4 5">
    <name type="scientific">Paludibacter propionicigenes (strain DSM 17365 / JCM 13257 / WB4)</name>
    <dbReference type="NCBI Taxonomy" id="694427"/>
    <lineage>
        <taxon>Bacteria</taxon>
        <taxon>Pseudomonadati</taxon>
        <taxon>Bacteroidota</taxon>
        <taxon>Bacteroidia</taxon>
        <taxon>Bacteroidales</taxon>
        <taxon>Paludibacteraceae</taxon>
        <taxon>Paludibacter</taxon>
    </lineage>
</organism>
<feature type="transmembrane region" description="Helical" evidence="1">
    <location>
        <begin position="554"/>
        <end position="578"/>
    </location>
</feature>
<dbReference type="STRING" id="694427.Palpr_1453"/>
<reference evidence="4 5" key="2">
    <citation type="journal article" date="2011" name="Stand. Genomic Sci.">
        <title>Complete genome sequence of Paludibacter propionicigenes type strain (WB4).</title>
        <authorList>
            <person name="Gronow S."/>
            <person name="Munk C."/>
            <person name="Lapidus A."/>
            <person name="Nolan M."/>
            <person name="Lucas S."/>
            <person name="Hammon N."/>
            <person name="Deshpande S."/>
            <person name="Cheng J.F."/>
            <person name="Tapia R."/>
            <person name="Han C."/>
            <person name="Goodwin L."/>
            <person name="Pitluck S."/>
            <person name="Liolios K."/>
            <person name="Ivanova N."/>
            <person name="Mavromatis K."/>
            <person name="Mikhailova N."/>
            <person name="Pati A."/>
            <person name="Chen A."/>
            <person name="Palaniappan K."/>
            <person name="Land M."/>
            <person name="Hauser L."/>
            <person name="Chang Y.J."/>
            <person name="Jeffries C.D."/>
            <person name="Brambilla E."/>
            <person name="Rohde M."/>
            <person name="Goker M."/>
            <person name="Detter J.C."/>
            <person name="Woyke T."/>
            <person name="Bristow J."/>
            <person name="Eisen J.A."/>
            <person name="Markowitz V."/>
            <person name="Hugenholtz P."/>
            <person name="Kyrpides N.C."/>
            <person name="Klenk H.P."/>
        </authorList>
    </citation>
    <scope>NUCLEOTIDE SEQUENCE [LARGE SCALE GENOMIC DNA]</scope>
    <source>
        <strain evidence="5">DSM 17365 / JCM 13257 / WB4</strain>
    </source>
</reference>
<dbReference type="NCBIfam" id="TIGR03521">
    <property type="entry name" value="GldG"/>
    <property type="match status" value="1"/>
</dbReference>
<keyword evidence="5" id="KW-1185">Reference proteome</keyword>
<dbReference type="AlphaFoldDB" id="E4T4F5"/>
<dbReference type="Pfam" id="PF09822">
    <property type="entry name" value="ABC_transp_aux"/>
    <property type="match status" value="1"/>
</dbReference>
<protein>
    <submittedName>
        <fullName evidence="4">Gliding-associated putative ABC transporter substrate-binding component GldG</fullName>
    </submittedName>
</protein>
<dbReference type="InterPro" id="IPR019863">
    <property type="entry name" value="Motility-assoc_ABC-rel_GldG"/>
</dbReference>
<dbReference type="InterPro" id="IPR055396">
    <property type="entry name" value="DUF7088"/>
</dbReference>
<dbReference type="Pfam" id="PF23357">
    <property type="entry name" value="DUF7088"/>
    <property type="match status" value="1"/>
</dbReference>
<dbReference type="KEGG" id="ppn:Palpr_1453"/>
<dbReference type="InterPro" id="IPR019196">
    <property type="entry name" value="ABC_transp_unknown"/>
</dbReference>
<keyword evidence="1" id="KW-0472">Membrane</keyword>
<dbReference type="EMBL" id="CP002345">
    <property type="protein sequence ID" value="ADQ79599.1"/>
    <property type="molecule type" value="Genomic_DNA"/>
</dbReference>
<evidence type="ECO:0000256" key="1">
    <source>
        <dbReference type="SAM" id="Phobius"/>
    </source>
</evidence>
<evidence type="ECO:0000259" key="2">
    <source>
        <dbReference type="Pfam" id="PF09822"/>
    </source>
</evidence>
<feature type="domain" description="ABC-type uncharacterised transport system" evidence="2">
    <location>
        <begin position="218"/>
        <end position="521"/>
    </location>
</feature>
<feature type="transmembrane region" description="Helical" evidence="1">
    <location>
        <begin position="36"/>
        <end position="54"/>
    </location>
</feature>
<dbReference type="Proteomes" id="UP000008718">
    <property type="component" value="Chromosome"/>
</dbReference>
<keyword evidence="1" id="KW-1133">Transmembrane helix</keyword>
<dbReference type="HOGENOM" id="CLU_018716_1_0_10"/>
<evidence type="ECO:0000313" key="5">
    <source>
        <dbReference type="Proteomes" id="UP000008718"/>
    </source>
</evidence>
<gene>
    <name evidence="4" type="ordered locus">Palpr_1453</name>
</gene>
<evidence type="ECO:0000259" key="3">
    <source>
        <dbReference type="Pfam" id="PF23357"/>
    </source>
</evidence>
<reference key="1">
    <citation type="submission" date="2010-11" db="EMBL/GenBank/DDBJ databases">
        <title>The complete genome of Paludibacter propionicigenes DSM 17365.</title>
        <authorList>
            <consortium name="US DOE Joint Genome Institute (JGI-PGF)"/>
            <person name="Lucas S."/>
            <person name="Copeland A."/>
            <person name="Lapidus A."/>
            <person name="Bruce D."/>
            <person name="Goodwin L."/>
            <person name="Pitluck S."/>
            <person name="Kyrpides N."/>
            <person name="Mavromatis K."/>
            <person name="Ivanova N."/>
            <person name="Munk A.C."/>
            <person name="Brettin T."/>
            <person name="Detter J.C."/>
            <person name="Han C."/>
            <person name="Tapia R."/>
            <person name="Land M."/>
            <person name="Hauser L."/>
            <person name="Markowitz V."/>
            <person name="Cheng J.-F."/>
            <person name="Hugenholtz P."/>
            <person name="Woyke T."/>
            <person name="Wu D."/>
            <person name="Gronow S."/>
            <person name="Wellnitz S."/>
            <person name="Brambilla E."/>
            <person name="Klenk H.-P."/>
            <person name="Eisen J.A."/>
        </authorList>
    </citation>
    <scope>NUCLEOTIDE SEQUENCE</scope>
    <source>
        <strain>WB4</strain>
    </source>
</reference>
<evidence type="ECO:0000313" key="4">
    <source>
        <dbReference type="EMBL" id="ADQ79599.1"/>
    </source>
</evidence>
<proteinExistence type="predicted"/>
<feature type="domain" description="DUF7088" evidence="3">
    <location>
        <begin position="61"/>
        <end position="170"/>
    </location>
</feature>
<accession>E4T4F5</accession>
<sequence>MIKSGYFIKLLTSIYLTIKLKDSTHHYMTIRNRKNLLLLILLLTVIILSYFYFFRLDLTTDKRYSVSSQTKNLMEKIESPLEVVVYLDGDLNPGFQRLKKSTVELLEELSVYAGKNISIKYENPSLADSPEEREKRYTQLMNNGLTPTAVYERDKEGKSIQKIIFPWIEISSNGKKIPVCLLKNILGNSGAENLNISIENLEFEITDGIRRLVNKDVKKIAFLEGHGELTEAETYDISKSLSRYFQIDRGTLASNAAVLNDYKVVIIAKPIKPFSESDKYIIDQYIMNGGRVLWLLDGVRISKENLSTIGLSPAIELDLNLNDQLFRYGIRINSILLQDVQCASVPVNIAPANASPQFEPTPWYFAPLLLASPEHPVSRNITEVRSEFCSGIDVVGNNKQVDYQLLLATSDNTHIIGTPTTIDLSQKIKENDKTYFSGAYVPVAVSMEGIFDSDFANRMTPKGLANTTPTLKQSVRTRQIVVADGDIVRNEVSRKDSASIPLGFDRYMNQQFGNKDFVQNAVLFLADNDGWMQLRSRTIKLRLLNKKIISEDRLFWQLTNVLTPLTLLLLFGIGYQIIRKRKYTRNQSVK</sequence>
<name>E4T4F5_PALPW</name>
<keyword evidence="1" id="KW-0812">Transmembrane</keyword>